<evidence type="ECO:0000256" key="3">
    <source>
        <dbReference type="ARBA" id="ARBA00023163"/>
    </source>
</evidence>
<evidence type="ECO:0000256" key="2">
    <source>
        <dbReference type="ARBA" id="ARBA00023125"/>
    </source>
</evidence>
<dbReference type="AlphaFoldDB" id="A0A7D3XIT0"/>
<dbReference type="EMBL" id="CP053921">
    <property type="protein sequence ID" value="QKG72118.1"/>
    <property type="molecule type" value="Genomic_DNA"/>
</dbReference>
<name>A0A7D3XIT0_9SPHN</name>
<organism evidence="5 6">
    <name type="scientific">Erythrobacter mangrovi</name>
    <dbReference type="NCBI Taxonomy" id="2739433"/>
    <lineage>
        <taxon>Bacteria</taxon>
        <taxon>Pseudomonadati</taxon>
        <taxon>Pseudomonadota</taxon>
        <taxon>Alphaproteobacteria</taxon>
        <taxon>Sphingomonadales</taxon>
        <taxon>Erythrobacteraceae</taxon>
        <taxon>Erythrobacter/Porphyrobacter group</taxon>
        <taxon>Erythrobacter</taxon>
    </lineage>
</organism>
<reference evidence="5 6" key="1">
    <citation type="submission" date="2020-05" db="EMBL/GenBank/DDBJ databases">
        <title>Erythrobacter mangrovi sp. nov., isolated from rhizosphere soil of mangrove plant (Kandelia candel).</title>
        <authorList>
            <person name="Ye Y.H."/>
        </authorList>
    </citation>
    <scope>NUCLEOTIDE SEQUENCE [LARGE SCALE GENOMIC DNA]</scope>
    <source>
        <strain evidence="5 6">EB310</strain>
    </source>
</reference>
<dbReference type="GO" id="GO:0003677">
    <property type="term" value="F:DNA binding"/>
    <property type="evidence" value="ECO:0007669"/>
    <property type="project" value="UniProtKB-KW"/>
</dbReference>
<evidence type="ECO:0000313" key="6">
    <source>
        <dbReference type="Proteomes" id="UP000504693"/>
    </source>
</evidence>
<evidence type="ECO:0000256" key="1">
    <source>
        <dbReference type="ARBA" id="ARBA00023015"/>
    </source>
</evidence>
<accession>A0A7D3XIT0</accession>
<keyword evidence="2" id="KW-0238">DNA-binding</keyword>
<dbReference type="PROSITE" id="PS51118">
    <property type="entry name" value="HTH_HXLR"/>
    <property type="match status" value="1"/>
</dbReference>
<dbReference type="SUPFAM" id="SSF46785">
    <property type="entry name" value="Winged helix' DNA-binding domain"/>
    <property type="match status" value="1"/>
</dbReference>
<dbReference type="Pfam" id="PF01638">
    <property type="entry name" value="HxlR"/>
    <property type="match status" value="1"/>
</dbReference>
<dbReference type="InterPro" id="IPR002577">
    <property type="entry name" value="HTH_HxlR"/>
</dbReference>
<keyword evidence="1" id="KW-0805">Transcription regulation</keyword>
<evidence type="ECO:0000259" key="4">
    <source>
        <dbReference type="PROSITE" id="PS51118"/>
    </source>
</evidence>
<feature type="domain" description="HTH hxlR-type" evidence="4">
    <location>
        <begin position="17"/>
        <end position="108"/>
    </location>
</feature>
<gene>
    <name evidence="5" type="ORF">HQR01_12485</name>
</gene>
<dbReference type="PANTHER" id="PTHR33204:SF37">
    <property type="entry name" value="HTH-TYPE TRANSCRIPTIONAL REGULATOR YODB"/>
    <property type="match status" value="1"/>
</dbReference>
<evidence type="ECO:0000313" key="5">
    <source>
        <dbReference type="EMBL" id="QKG72118.1"/>
    </source>
</evidence>
<proteinExistence type="predicted"/>
<protein>
    <submittedName>
        <fullName evidence="5">Helix-turn-helix transcriptional regulator</fullName>
    </submittedName>
</protein>
<dbReference type="KEGG" id="emv:HQR01_12485"/>
<dbReference type="InterPro" id="IPR036390">
    <property type="entry name" value="WH_DNA-bd_sf"/>
</dbReference>
<keyword evidence="6" id="KW-1185">Reference proteome</keyword>
<dbReference type="Gene3D" id="1.10.10.10">
    <property type="entry name" value="Winged helix-like DNA-binding domain superfamily/Winged helix DNA-binding domain"/>
    <property type="match status" value="1"/>
</dbReference>
<keyword evidence="3" id="KW-0804">Transcription</keyword>
<sequence>MTTPLPGRASRGSTSGQPLMATFDLLGRRWTMRILWELKAGPLSFRALQSACDGVSPSVLNRRLKELRVSLLIAPAAEGYVLAPLGQRLMQDLDPLRDWSKSWAEALST</sequence>
<dbReference type="PANTHER" id="PTHR33204">
    <property type="entry name" value="TRANSCRIPTIONAL REGULATOR, MARR FAMILY"/>
    <property type="match status" value="1"/>
</dbReference>
<dbReference type="Proteomes" id="UP000504693">
    <property type="component" value="Chromosome"/>
</dbReference>
<dbReference type="InterPro" id="IPR036388">
    <property type="entry name" value="WH-like_DNA-bd_sf"/>
</dbReference>